<dbReference type="Pfam" id="PF13458">
    <property type="entry name" value="Peripla_BP_6"/>
    <property type="match status" value="1"/>
</dbReference>
<dbReference type="InterPro" id="IPR006311">
    <property type="entry name" value="TAT_signal"/>
</dbReference>
<organism evidence="5 6">
    <name type="scientific">Caldimonas aquatica</name>
    <dbReference type="NCBI Taxonomy" id="376175"/>
    <lineage>
        <taxon>Bacteria</taxon>
        <taxon>Pseudomonadati</taxon>
        <taxon>Pseudomonadota</taxon>
        <taxon>Betaproteobacteria</taxon>
        <taxon>Burkholderiales</taxon>
        <taxon>Sphaerotilaceae</taxon>
        <taxon>Caldimonas</taxon>
    </lineage>
</organism>
<feature type="chain" id="PRO_5046840645" evidence="3">
    <location>
        <begin position="33"/>
        <end position="379"/>
    </location>
</feature>
<evidence type="ECO:0000313" key="6">
    <source>
        <dbReference type="Proteomes" id="UP001163266"/>
    </source>
</evidence>
<evidence type="ECO:0000256" key="2">
    <source>
        <dbReference type="ARBA" id="ARBA00022729"/>
    </source>
</evidence>
<dbReference type="PROSITE" id="PS51318">
    <property type="entry name" value="TAT"/>
    <property type="match status" value="1"/>
</dbReference>
<gene>
    <name evidence="5" type="ORF">OMP39_08950</name>
</gene>
<proteinExistence type="inferred from homology"/>
<evidence type="ECO:0000313" key="5">
    <source>
        <dbReference type="EMBL" id="UZD53822.1"/>
    </source>
</evidence>
<evidence type="ECO:0000259" key="4">
    <source>
        <dbReference type="Pfam" id="PF13458"/>
    </source>
</evidence>
<dbReference type="InterPro" id="IPR028082">
    <property type="entry name" value="Peripla_BP_I"/>
</dbReference>
<dbReference type="Proteomes" id="UP001163266">
    <property type="component" value="Chromosome"/>
</dbReference>
<comment type="similarity">
    <text evidence="1">Belongs to the leucine-binding protein family.</text>
</comment>
<reference evidence="5" key="1">
    <citation type="submission" date="2022-10" db="EMBL/GenBank/DDBJ databases">
        <title>Complete genome sequence of Schlegelella aquatica LMG 23380.</title>
        <authorList>
            <person name="Musilova J."/>
            <person name="Kourilova X."/>
            <person name="Bezdicek M."/>
            <person name="Hermankova K."/>
            <person name="Obruca S."/>
            <person name="Sedlar K."/>
        </authorList>
    </citation>
    <scope>NUCLEOTIDE SEQUENCE</scope>
    <source>
        <strain evidence="5">LMG 23380</strain>
    </source>
</reference>
<keyword evidence="2 3" id="KW-0732">Signal</keyword>
<evidence type="ECO:0000256" key="1">
    <source>
        <dbReference type="ARBA" id="ARBA00010062"/>
    </source>
</evidence>
<accession>A0ABY6MMU1</accession>
<dbReference type="EMBL" id="CP110257">
    <property type="protein sequence ID" value="UZD53822.1"/>
    <property type="molecule type" value="Genomic_DNA"/>
</dbReference>
<feature type="domain" description="Leucine-binding protein" evidence="4">
    <location>
        <begin position="44"/>
        <end position="346"/>
    </location>
</feature>
<feature type="signal peptide" evidence="3">
    <location>
        <begin position="1"/>
        <end position="32"/>
    </location>
</feature>
<dbReference type="SUPFAM" id="SSF53822">
    <property type="entry name" value="Periplasmic binding protein-like I"/>
    <property type="match status" value="1"/>
</dbReference>
<dbReference type="Gene3D" id="3.40.50.2300">
    <property type="match status" value="2"/>
</dbReference>
<name>A0ABY6MMU1_9BURK</name>
<evidence type="ECO:0000256" key="3">
    <source>
        <dbReference type="SAM" id="SignalP"/>
    </source>
</evidence>
<dbReference type="InterPro" id="IPR028081">
    <property type="entry name" value="Leu-bd"/>
</dbReference>
<sequence>MTPLRPDRRTWLRHTAASLASAGAWACSPAAAAPRRHPEARVVQLLDMSAAQQESSRNYATGLRLAWAEASRSAAALPSLVTLETDGTPASTRPALDAVATDPSVCAVVGTAGERLAAQCVQDLGRRAPELAHLGPWLADTAFDDLPQLACLFAGRDAQIRHALRSLEGMGIQELALVYPDAEMHRTLGAGLQSLARELGLRAVALVPPASSDVAALARDLPATAPPVMLFLGATLELARFALALPPGRRQRYLIALADVDLPTLQQLWTRPPLPVILTQVVPVHQGQIAAVRRFRHLLKELYDEPPSPVSLAGYLAGRYALEVLRRAGEPTRTAVAQEVRRRSTVELDGFRLEFPSGRARGSRYVTQTLLSVDGRLIA</sequence>
<protein>
    <submittedName>
        <fullName evidence="5">ABC transporter substrate-binding protein</fullName>
    </submittedName>
</protein>
<keyword evidence="6" id="KW-1185">Reference proteome</keyword>
<dbReference type="RefSeq" id="WP_264891405.1">
    <property type="nucleotide sequence ID" value="NZ_CP110257.1"/>
</dbReference>